<evidence type="ECO:0000256" key="1">
    <source>
        <dbReference type="SAM" id="MobiDB-lite"/>
    </source>
</evidence>
<dbReference type="Pfam" id="PF07728">
    <property type="entry name" value="AAA_5"/>
    <property type="match status" value="1"/>
</dbReference>
<dbReference type="InterPro" id="IPR011704">
    <property type="entry name" value="ATPase_dyneun-rel_AAA"/>
</dbReference>
<organism evidence="3 4">
    <name type="scientific">Streptomyces cinerochromogenes</name>
    <dbReference type="NCBI Taxonomy" id="66422"/>
    <lineage>
        <taxon>Bacteria</taxon>
        <taxon>Bacillati</taxon>
        <taxon>Actinomycetota</taxon>
        <taxon>Actinomycetes</taxon>
        <taxon>Kitasatosporales</taxon>
        <taxon>Streptomycetaceae</taxon>
        <taxon>Streptomyces</taxon>
    </lineage>
</organism>
<reference evidence="3 4" key="1">
    <citation type="submission" date="2024-10" db="EMBL/GenBank/DDBJ databases">
        <title>The Natural Products Discovery Center: Release of the First 8490 Sequenced Strains for Exploring Actinobacteria Biosynthetic Diversity.</title>
        <authorList>
            <person name="Kalkreuter E."/>
            <person name="Kautsar S.A."/>
            <person name="Yang D."/>
            <person name="Bader C.D."/>
            <person name="Teijaro C.N."/>
            <person name="Fluegel L."/>
            <person name="Davis C.M."/>
            <person name="Simpson J.R."/>
            <person name="Lauterbach L."/>
            <person name="Steele A.D."/>
            <person name="Gui C."/>
            <person name="Meng S."/>
            <person name="Li G."/>
            <person name="Viehrig K."/>
            <person name="Ye F."/>
            <person name="Su P."/>
            <person name="Kiefer A.F."/>
            <person name="Nichols A."/>
            <person name="Cepeda A.J."/>
            <person name="Yan W."/>
            <person name="Fan B."/>
            <person name="Jiang Y."/>
            <person name="Adhikari A."/>
            <person name="Zheng C.-J."/>
            <person name="Schuster L."/>
            <person name="Cowan T.M."/>
            <person name="Smanski M.J."/>
            <person name="Chevrette M.G."/>
            <person name="De Carvalho L.P.S."/>
            <person name="Shen B."/>
        </authorList>
    </citation>
    <scope>NUCLEOTIDE SEQUENCE [LARGE SCALE GENOMIC DNA]</scope>
    <source>
        <strain evidence="3 4">NPDC048320</strain>
    </source>
</reference>
<proteinExistence type="predicted"/>
<dbReference type="EMBL" id="JBICYV010000002">
    <property type="protein sequence ID" value="MFG3010019.1"/>
    <property type="molecule type" value="Genomic_DNA"/>
</dbReference>
<dbReference type="RefSeq" id="WP_392816006.1">
    <property type="nucleotide sequence ID" value="NZ_JBICYV010000002.1"/>
</dbReference>
<accession>A0ABW7AYQ7</accession>
<evidence type="ECO:0000259" key="2">
    <source>
        <dbReference type="SMART" id="SM00382"/>
    </source>
</evidence>
<protein>
    <submittedName>
        <fullName evidence="3">AAA family ATPase</fullName>
    </submittedName>
</protein>
<evidence type="ECO:0000313" key="3">
    <source>
        <dbReference type="EMBL" id="MFG3010019.1"/>
    </source>
</evidence>
<dbReference type="Gene3D" id="3.40.50.300">
    <property type="entry name" value="P-loop containing nucleotide triphosphate hydrolases"/>
    <property type="match status" value="1"/>
</dbReference>
<feature type="domain" description="AAA+ ATPase" evidence="2">
    <location>
        <begin position="101"/>
        <end position="291"/>
    </location>
</feature>
<keyword evidence="4" id="KW-1185">Reference proteome</keyword>
<name>A0ABW7AYQ7_9ACTN</name>
<comment type="caution">
    <text evidence="3">The sequence shown here is derived from an EMBL/GenBank/DDBJ whole genome shotgun (WGS) entry which is preliminary data.</text>
</comment>
<feature type="region of interest" description="Disordered" evidence="1">
    <location>
        <begin position="38"/>
        <end position="69"/>
    </location>
</feature>
<gene>
    <name evidence="3" type="ORF">ACGFZB_06085</name>
</gene>
<dbReference type="InterPro" id="IPR003593">
    <property type="entry name" value="AAA+_ATPase"/>
</dbReference>
<dbReference type="InterPro" id="IPR027417">
    <property type="entry name" value="P-loop_NTPase"/>
</dbReference>
<evidence type="ECO:0000313" key="4">
    <source>
        <dbReference type="Proteomes" id="UP001604267"/>
    </source>
</evidence>
<dbReference type="Proteomes" id="UP001604267">
    <property type="component" value="Unassembled WGS sequence"/>
</dbReference>
<dbReference type="CDD" id="cd00009">
    <property type="entry name" value="AAA"/>
    <property type="match status" value="1"/>
</dbReference>
<feature type="region of interest" description="Disordered" evidence="1">
    <location>
        <begin position="1"/>
        <end position="25"/>
    </location>
</feature>
<sequence>MSNDEHGIPEGTAGTSGTGEEETRASWWIYQGTGQPHYGIRGLPDPPPWRAFDALDTDAEPPAPPRHADALSERKLGRVRQAAAYRADEREIHLVNLALYLRRPLLVTGRPGVGKSTLAYSIARELGLGPVLRWPITSRSTLQDGLYHYDAIGRLQEAGLRFRSAGETEAATPPDIGPYLRLGPLGTALLPWRFPRVLLVDEIDKSDIDLPNDLLNVFEEGEFTIPELSRLGETPTSIMSADSGAWVTVRGGLVRCAQFPLMVLTSNSEREFPPAFLRRCLRLEIAAPSDEKIAGMVAAHFSGSDRLESLPEAVRADVVAKFVAKQRRQGAELASDQLLNALLMASHGLWSDPRSRQVIENDVLHPLNEG</sequence>
<dbReference type="SUPFAM" id="SSF52540">
    <property type="entry name" value="P-loop containing nucleoside triphosphate hydrolases"/>
    <property type="match status" value="1"/>
</dbReference>
<dbReference type="SMART" id="SM00382">
    <property type="entry name" value="AAA"/>
    <property type="match status" value="1"/>
</dbReference>